<dbReference type="InterPro" id="IPR043129">
    <property type="entry name" value="ATPase_NBD"/>
</dbReference>
<gene>
    <name evidence="6" type="ORF">QOZ92_000893</name>
</gene>
<feature type="domain" description="Carbohydrate kinase FGGY N-terminal" evidence="4">
    <location>
        <begin position="4"/>
        <end position="108"/>
    </location>
</feature>
<keyword evidence="7" id="KW-1185">Reference proteome</keyword>
<dbReference type="CDD" id="cd07779">
    <property type="entry name" value="ASKHA_NBD_FGGY_YgcE-like"/>
    <property type="match status" value="1"/>
</dbReference>
<dbReference type="EMBL" id="JAUSWG010000003">
    <property type="protein sequence ID" value="MDQ0555780.1"/>
    <property type="molecule type" value="Genomic_DNA"/>
</dbReference>
<dbReference type="PIRSF" id="PIRSF000538">
    <property type="entry name" value="GlpK"/>
    <property type="match status" value="1"/>
</dbReference>
<proteinExistence type="inferred from homology"/>
<dbReference type="InterPro" id="IPR000577">
    <property type="entry name" value="Carb_kinase_FGGY"/>
</dbReference>
<evidence type="ECO:0000259" key="4">
    <source>
        <dbReference type="Pfam" id="PF00370"/>
    </source>
</evidence>
<name>A0ABU0MXZ4_9FIRM</name>
<dbReference type="RefSeq" id="WP_307503695.1">
    <property type="nucleotide sequence ID" value="NZ_BAAACE010000028.1"/>
</dbReference>
<feature type="domain" description="Carbohydrate kinase FGGY N-terminal" evidence="4">
    <location>
        <begin position="115"/>
        <end position="215"/>
    </location>
</feature>
<dbReference type="Gene3D" id="3.30.420.40">
    <property type="match status" value="3"/>
</dbReference>
<dbReference type="Pfam" id="PF00370">
    <property type="entry name" value="FGGY_N"/>
    <property type="match status" value="2"/>
</dbReference>
<evidence type="ECO:0000313" key="7">
    <source>
        <dbReference type="Proteomes" id="UP001232584"/>
    </source>
</evidence>
<sequence>MGKYIIGVDNGSQSTKVSIFDLKGGEVAFGSWKLKNNLTPEPGIVVHPDDDLWDSIKMAIKKCLENFNGDKNDIVGMGICTIRCCRVLLKEDGSLAYPIISWMDTRMKDPYKHEDDNVKFVTSTTGYISNRLTGEFTDCGSNCEFGWPLDLEKLQWSEDDEVIKSCGLKREMLFDVVKPGELLGRLKPELAREWGLPDKLPVVASSNDKAVEVLGSGVNTENRVMISLGTFISAMLYRENIYVGNPKSFWTTLACVPHKYVYESHGIRRGMWTVSWLKNILGEEITIEAKKLGLSEEDYLNLKASHIPAGSDGLITILDWLATYTEPYRKGIMIGFDQRHTKFHMYRSILEAIAFGIKNNVCDMIDEVGVKLDEVVVIGGGSKSDLLMQIIADQFNLKVLRQEGSSCGALGSAMCVAKYAGIYKTFDETIENMVRTEKIFIPNKETHKLYDRINNEVIKNVRIHTDEVLKCSHPIFK</sequence>
<organism evidence="6 7">
    <name type="scientific">Paraclostridium ghonii</name>
    <dbReference type="NCBI Taxonomy" id="29358"/>
    <lineage>
        <taxon>Bacteria</taxon>
        <taxon>Bacillati</taxon>
        <taxon>Bacillota</taxon>
        <taxon>Clostridia</taxon>
        <taxon>Peptostreptococcales</taxon>
        <taxon>Peptostreptococcaceae</taxon>
        <taxon>Paraclostridium</taxon>
    </lineage>
</organism>
<dbReference type="PANTHER" id="PTHR43095:SF5">
    <property type="entry name" value="XYLULOSE KINASE"/>
    <property type="match status" value="1"/>
</dbReference>
<comment type="similarity">
    <text evidence="1">Belongs to the FGGY kinase family.</text>
</comment>
<dbReference type="Proteomes" id="UP001232584">
    <property type="component" value="Unassembled WGS sequence"/>
</dbReference>
<comment type="caution">
    <text evidence="6">The sequence shown here is derived from an EMBL/GenBank/DDBJ whole genome shotgun (WGS) entry which is preliminary data.</text>
</comment>
<dbReference type="InterPro" id="IPR018484">
    <property type="entry name" value="FGGY_N"/>
</dbReference>
<protein>
    <submittedName>
        <fullName evidence="6">Sugar (Pentulose or hexulose) kinase</fullName>
    </submittedName>
</protein>
<dbReference type="GO" id="GO:0016301">
    <property type="term" value="F:kinase activity"/>
    <property type="evidence" value="ECO:0007669"/>
    <property type="project" value="UniProtKB-KW"/>
</dbReference>
<dbReference type="InterPro" id="IPR050406">
    <property type="entry name" value="FGGY_Carb_Kinase"/>
</dbReference>
<evidence type="ECO:0000256" key="3">
    <source>
        <dbReference type="ARBA" id="ARBA00022777"/>
    </source>
</evidence>
<evidence type="ECO:0000313" key="6">
    <source>
        <dbReference type="EMBL" id="MDQ0555780.1"/>
    </source>
</evidence>
<evidence type="ECO:0000256" key="2">
    <source>
        <dbReference type="ARBA" id="ARBA00022679"/>
    </source>
</evidence>
<dbReference type="Pfam" id="PF02782">
    <property type="entry name" value="FGGY_C"/>
    <property type="match status" value="1"/>
</dbReference>
<dbReference type="InterPro" id="IPR018485">
    <property type="entry name" value="FGGY_C"/>
</dbReference>
<dbReference type="PANTHER" id="PTHR43095">
    <property type="entry name" value="SUGAR KINASE"/>
    <property type="match status" value="1"/>
</dbReference>
<dbReference type="SUPFAM" id="SSF53067">
    <property type="entry name" value="Actin-like ATPase domain"/>
    <property type="match status" value="2"/>
</dbReference>
<evidence type="ECO:0000256" key="1">
    <source>
        <dbReference type="ARBA" id="ARBA00009156"/>
    </source>
</evidence>
<feature type="domain" description="Carbohydrate kinase FGGY C-terminal" evidence="5">
    <location>
        <begin position="225"/>
        <end position="417"/>
    </location>
</feature>
<keyword evidence="3 6" id="KW-0418">Kinase</keyword>
<evidence type="ECO:0000259" key="5">
    <source>
        <dbReference type="Pfam" id="PF02782"/>
    </source>
</evidence>
<reference evidence="6 7" key="1">
    <citation type="submission" date="2023-07" db="EMBL/GenBank/DDBJ databases">
        <title>Genomic Encyclopedia of Type Strains, Phase IV (KMG-IV): sequencing the most valuable type-strain genomes for metagenomic binning, comparative biology and taxonomic classification.</title>
        <authorList>
            <person name="Goeker M."/>
        </authorList>
    </citation>
    <scope>NUCLEOTIDE SEQUENCE [LARGE SCALE GENOMIC DNA]</scope>
    <source>
        <strain evidence="6 7">DSM 15049</strain>
    </source>
</reference>
<accession>A0ABU0MXZ4</accession>
<keyword evidence="2" id="KW-0808">Transferase</keyword>